<evidence type="ECO:0000256" key="4">
    <source>
        <dbReference type="ARBA" id="ARBA00023004"/>
    </source>
</evidence>
<evidence type="ECO:0000313" key="7">
    <source>
        <dbReference type="EMBL" id="MCH4563018.1"/>
    </source>
</evidence>
<dbReference type="Proteomes" id="UP001202117">
    <property type="component" value="Unassembled WGS sequence"/>
</dbReference>
<dbReference type="NCBIfam" id="TIGR02495">
    <property type="entry name" value="NrdG2"/>
    <property type="match status" value="1"/>
</dbReference>
<keyword evidence="3" id="KW-0479">Metal-binding</keyword>
<keyword evidence="5" id="KW-0411">Iron-sulfur</keyword>
<reference evidence="7 8" key="1">
    <citation type="submission" date="2022-02" db="EMBL/GenBank/DDBJ databases">
        <title>Halomonas fukangensis sp. nov., a halophilic bacterium isolated from a bulk soil of Kalidium foliatum at Fukang.</title>
        <authorList>
            <person name="Huang Y."/>
        </authorList>
    </citation>
    <scope>NUCLEOTIDE SEQUENCE [LARGE SCALE GENOMIC DNA]</scope>
    <source>
        <strain evidence="7 8">EGI 63088</strain>
    </source>
</reference>
<dbReference type="PANTHER" id="PTHR11228">
    <property type="entry name" value="RADICAL SAM DOMAIN PROTEIN"/>
    <property type="match status" value="1"/>
</dbReference>
<dbReference type="InterPro" id="IPR007197">
    <property type="entry name" value="rSAM"/>
</dbReference>
<evidence type="ECO:0000259" key="6">
    <source>
        <dbReference type="PROSITE" id="PS51918"/>
    </source>
</evidence>
<name>A0ABS9RT41_9GAMM</name>
<evidence type="ECO:0000256" key="3">
    <source>
        <dbReference type="ARBA" id="ARBA00022723"/>
    </source>
</evidence>
<comment type="cofactor">
    <cofactor evidence="1">
        <name>[4Fe-4S] cluster</name>
        <dbReference type="ChEBI" id="CHEBI:49883"/>
    </cofactor>
</comment>
<dbReference type="EMBL" id="JAKVPY010000007">
    <property type="protein sequence ID" value="MCH4563018.1"/>
    <property type="molecule type" value="Genomic_DNA"/>
</dbReference>
<keyword evidence="8" id="KW-1185">Reference proteome</keyword>
<keyword evidence="2" id="KW-0949">S-adenosyl-L-methionine</keyword>
<keyword evidence="4" id="KW-0408">Iron</keyword>
<dbReference type="SFLD" id="SFLDS00029">
    <property type="entry name" value="Radical_SAM"/>
    <property type="match status" value="1"/>
</dbReference>
<dbReference type="InterPro" id="IPR050377">
    <property type="entry name" value="Radical_SAM_PqqE_MftC-like"/>
</dbReference>
<dbReference type="InterPro" id="IPR012840">
    <property type="entry name" value="NrdG2"/>
</dbReference>
<dbReference type="RefSeq" id="WP_240567778.1">
    <property type="nucleotide sequence ID" value="NZ_JAKVPY010000007.1"/>
</dbReference>
<evidence type="ECO:0000256" key="1">
    <source>
        <dbReference type="ARBA" id="ARBA00001966"/>
    </source>
</evidence>
<dbReference type="SFLD" id="SFLDG01094">
    <property type="entry name" value="Uncharacterised_Radical_SAM_Su"/>
    <property type="match status" value="1"/>
</dbReference>
<evidence type="ECO:0000313" key="8">
    <source>
        <dbReference type="Proteomes" id="UP001202117"/>
    </source>
</evidence>
<proteinExistence type="predicted"/>
<dbReference type="SUPFAM" id="SSF102114">
    <property type="entry name" value="Radical SAM enzymes"/>
    <property type="match status" value="1"/>
</dbReference>
<evidence type="ECO:0000256" key="5">
    <source>
        <dbReference type="ARBA" id="ARBA00023014"/>
    </source>
</evidence>
<dbReference type="CDD" id="cd01335">
    <property type="entry name" value="Radical_SAM"/>
    <property type="match status" value="1"/>
</dbReference>
<comment type="caution">
    <text evidence="7">The sequence shown here is derived from an EMBL/GenBank/DDBJ whole genome shotgun (WGS) entry which is preliminary data.</text>
</comment>
<feature type="domain" description="Radical SAM core" evidence="6">
    <location>
        <begin position="31"/>
        <end position="248"/>
    </location>
</feature>
<dbReference type="InterPro" id="IPR013785">
    <property type="entry name" value="Aldolase_TIM"/>
</dbReference>
<evidence type="ECO:0000256" key="2">
    <source>
        <dbReference type="ARBA" id="ARBA00022691"/>
    </source>
</evidence>
<dbReference type="Gene3D" id="3.20.20.70">
    <property type="entry name" value="Aldolase class I"/>
    <property type="match status" value="1"/>
</dbReference>
<accession>A0ABS9RT41</accession>
<protein>
    <submittedName>
        <fullName evidence="7">Anaerobic ribonucleoside-triphosphate reductase activating protein</fullName>
    </submittedName>
</protein>
<organism evidence="7 8">
    <name type="scientific">Halomonas flagellata</name>
    <dbReference type="NCBI Taxonomy" id="2920385"/>
    <lineage>
        <taxon>Bacteria</taxon>
        <taxon>Pseudomonadati</taxon>
        <taxon>Pseudomonadota</taxon>
        <taxon>Gammaproteobacteria</taxon>
        <taxon>Oceanospirillales</taxon>
        <taxon>Halomonadaceae</taxon>
        <taxon>Halomonas</taxon>
    </lineage>
</organism>
<dbReference type="PROSITE" id="PS51918">
    <property type="entry name" value="RADICAL_SAM"/>
    <property type="match status" value="1"/>
</dbReference>
<gene>
    <name evidence="7" type="ORF">MKP05_07725</name>
</gene>
<dbReference type="InterPro" id="IPR058240">
    <property type="entry name" value="rSAM_sf"/>
</dbReference>
<dbReference type="PANTHER" id="PTHR11228:SF27">
    <property type="entry name" value="GLYCYL-RADICAL ENZYME ACTIVATING ENZYME MJ1227-RELATED"/>
    <property type="match status" value="1"/>
</dbReference>
<sequence>MSARIIPLAPESPPAIRLPVAGFTALDTRVFPGRRAAVVYLQGCPLQCGYCETGEMTTPRRGEPGEWEGLQALLAAGSGQLDAVVFSGGEPTLHADLPAAAEACRALGLAVGLHTAGPYPERLEALLPQLDWVALDTKGRGADFDRIAGRERIWQRHARSLSLLLEGDTPFECRTTVHWRDFSLEALERLAMTLADCGVRHYAIQLARLERCRDPDYCRPVADAPSRETLETLVRRLRPHFAHIELRG</sequence>
<dbReference type="Pfam" id="PF04055">
    <property type="entry name" value="Radical_SAM"/>
    <property type="match status" value="1"/>
</dbReference>